<dbReference type="GO" id="GO:0004315">
    <property type="term" value="F:3-oxoacyl-[acyl-carrier-protein] synthase activity"/>
    <property type="evidence" value="ECO:0007669"/>
    <property type="project" value="InterPro"/>
</dbReference>
<reference evidence="6 7" key="1">
    <citation type="submission" date="2018-06" db="EMBL/GenBank/DDBJ databases">
        <title>Genomic Encyclopedia of Archaeal and Bacterial Type Strains, Phase II (KMG-II): from individual species to whole genera.</title>
        <authorList>
            <person name="Goeker M."/>
        </authorList>
    </citation>
    <scope>NUCLEOTIDE SEQUENCE [LARGE SCALE GENOMIC DNA]</scope>
    <source>
        <strain evidence="6 7">ATCC BAA-1881</strain>
    </source>
</reference>
<proteinExistence type="predicted"/>
<evidence type="ECO:0000256" key="2">
    <source>
        <dbReference type="ARBA" id="ARBA00022553"/>
    </source>
</evidence>
<dbReference type="InterPro" id="IPR016035">
    <property type="entry name" value="Acyl_Trfase/lysoPLipase"/>
</dbReference>
<dbReference type="SUPFAM" id="SSF55048">
    <property type="entry name" value="Probable ACP-binding domain of malonyl-CoA ACP transacylase"/>
    <property type="match status" value="1"/>
</dbReference>
<feature type="domain" description="Ketosynthase family 3 (KS3)" evidence="5">
    <location>
        <begin position="39"/>
        <end position="463"/>
    </location>
</feature>
<dbReference type="InterPro" id="IPR001227">
    <property type="entry name" value="Ac_transferase_dom_sf"/>
</dbReference>
<dbReference type="GO" id="GO:0006633">
    <property type="term" value="P:fatty acid biosynthetic process"/>
    <property type="evidence" value="ECO:0007669"/>
    <property type="project" value="InterPro"/>
</dbReference>
<dbReference type="SUPFAM" id="SSF52151">
    <property type="entry name" value="FabD/lysophospholipase-like"/>
    <property type="match status" value="1"/>
</dbReference>
<dbReference type="InterPro" id="IPR014031">
    <property type="entry name" value="Ketoacyl_synth_C"/>
</dbReference>
<evidence type="ECO:0000259" key="5">
    <source>
        <dbReference type="PROSITE" id="PS52004"/>
    </source>
</evidence>
<evidence type="ECO:0000256" key="1">
    <source>
        <dbReference type="ARBA" id="ARBA00022450"/>
    </source>
</evidence>
<dbReference type="SMART" id="SM00822">
    <property type="entry name" value="PKS_KR"/>
    <property type="match status" value="1"/>
</dbReference>
<gene>
    <name evidence="6" type="ORF">EI42_04039</name>
</gene>
<dbReference type="Pfam" id="PF00550">
    <property type="entry name" value="PP-binding"/>
    <property type="match status" value="1"/>
</dbReference>
<dbReference type="SUPFAM" id="SSF47336">
    <property type="entry name" value="ACP-like"/>
    <property type="match status" value="1"/>
</dbReference>
<dbReference type="GO" id="GO:0031177">
    <property type="term" value="F:phosphopantetheine binding"/>
    <property type="evidence" value="ECO:0007669"/>
    <property type="project" value="InterPro"/>
</dbReference>
<sequence>MSETRHHDDGPKQLTPLQQALLTIRNLRKKLETIEQVRKEPIAIIGMGCRFPGGGNSPEAFWNLLETRQDAIDLIPDTRWNPETFYDADPDTPGKMNTRRGGFLQDIEQFDASFFGLSPREAVHMDPQQRLLLEVAYEACEHAGIDALGLSGSRTGVFVGVHSQSMDYFLMELSNPSQIEAYSSTGTAHNVIAGRLSYFLNLKGPSIAVDTACSSSLVALHLACQSLRTGESDLAFAGGVNLILRPEVSICFSKLHMLAPDGRCKPFDARADGFVRGEGCGVLLLKRLSDAIRDHDPILALIRGSSLNQDGRSAGLTAPNSLSQQQVIAQALAHASLSPAQISYVETHGTGTSLGDPIEIEALAQALGTVGPPCLLGAVKSNIGHLEAAAGIAGCIKVILSMQHELIPANLHFERCNEHIHLQGTRLQIAQEATPWKRGDTPRFAGVSSFGFGGTNAHVVLEEAPVVRGMTPASSMEHYVLPISARTTAALRAAVAQYKEQIASWCKNDHSLYSICYTAGTRRSHYERRAAFVASTWEELAEQLAAFSQPPEAERHSRESSRGIVYVFSGQGAQWPGMGHELYTTEAVFRDTFQECDTIFRRYSGWSLIDTLMASPDSSRLDDTSIAQPMIFAIQVSLAALWRSWGIIPSAVVGHSIGEVAAAHQAGILDLETALQLVFYRGRIMHAVAGKGKMLSANIPLSQAEALLDRYKGRLSLAALNAPSMVTLAGDTALLEKIEQEMREKQIFARMMPVNYAFHSYQIAPLGDELQAALLQLHPQSARLPFFSTVFGRKIEPTEKLDEVYWKRNMCEPVLFQHAIMELHKAGYRTFLEVGAHPVLAPALRECVQEQGLILPSLRRGQPERRLLLQSLSTLYSCGYQPNWKALYQQPCLPVALPSYPWQRSYYWLPSGKKPAASAQPPLQKWLYEVCWQPYSVPSTPGKQQDWVLFTDSSGVGETVKHLLQASGQRCITVASTAHADADYVLESAEPSAYREILSAIMQQLTTRSLNILHLWSLDHSGEPPHFQHAQHSGCESVLLLVQALAHLELEHDTALWLVTKATQALDTRYFTPGLMQAPLWGLGRTLRHEFPSLRCMLVDLDLQPEQSALQTLTALLTEEQLTEDEFVLREQECYVSRLRPYSEMQRVSLSIKEQSAYLVAGGLGGLGLVIADWLVQQGARHLILVGRHAPGDDAQAVVQKLRKAGAEPLVLQADITNADDVRSILTTLEQKKLDLKGVIHAAAQLDDAIAVHTTPARLWKVMAPKIQGAWNLHLNTTQYALDFFILFSSVASLLGSAGQGSYAAANAFLDAFAHYRRAQGLPAIVINWGPWDTVGQVTKRENLETQLAERGLKSLKPAQGCAIISYLLGQAHTQVAAMHLDIPRFQTFYAYLSRSSLLADILPQKKTEADQSVRSQILALDASQQVQAIERELSSIIMAKTKLSSDDVTPQRTLLDLGLDSLTALDIQHTVQERLGVRVPLVSWLNNTGIGTLAIQIQQRLLEETATADTTAQQALSSPEQIDELLANIDSLSVEEMDAALNSLLQQKKGESYE</sequence>
<dbReference type="InterPro" id="IPR016036">
    <property type="entry name" value="Malonyl_transacylase_ACP-bd"/>
</dbReference>
<dbReference type="Gene3D" id="3.40.47.10">
    <property type="match status" value="1"/>
</dbReference>
<dbReference type="CDD" id="cd00833">
    <property type="entry name" value="PKS"/>
    <property type="match status" value="1"/>
</dbReference>
<dbReference type="InterPro" id="IPR020806">
    <property type="entry name" value="PKS_PP-bd"/>
</dbReference>
<evidence type="ECO:0000313" key="6">
    <source>
        <dbReference type="EMBL" id="PZW26080.1"/>
    </source>
</evidence>
<dbReference type="FunFam" id="3.40.366.10:FF:000002">
    <property type="entry name" value="Probable polyketide synthase 2"/>
    <property type="match status" value="1"/>
</dbReference>
<evidence type="ECO:0000313" key="7">
    <source>
        <dbReference type="Proteomes" id="UP000248806"/>
    </source>
</evidence>
<dbReference type="RefSeq" id="WP_111324377.1">
    <property type="nucleotide sequence ID" value="NZ_QKUF01000016.1"/>
</dbReference>
<dbReference type="GO" id="GO:0004312">
    <property type="term" value="F:fatty acid synthase activity"/>
    <property type="evidence" value="ECO:0007669"/>
    <property type="project" value="TreeGrafter"/>
</dbReference>
<dbReference type="Gene3D" id="3.30.70.3290">
    <property type="match status" value="1"/>
</dbReference>
<protein>
    <submittedName>
        <fullName evidence="6">Acyl transferase domain-containing protein</fullName>
    </submittedName>
</protein>
<dbReference type="InterPro" id="IPR032821">
    <property type="entry name" value="PKS_assoc"/>
</dbReference>
<dbReference type="GO" id="GO:0005737">
    <property type="term" value="C:cytoplasm"/>
    <property type="evidence" value="ECO:0007669"/>
    <property type="project" value="TreeGrafter"/>
</dbReference>
<dbReference type="InterPro" id="IPR009081">
    <property type="entry name" value="PP-bd_ACP"/>
</dbReference>
<dbReference type="CDD" id="cd08955">
    <property type="entry name" value="KR_2_FAS_SDR_x"/>
    <property type="match status" value="1"/>
</dbReference>
<dbReference type="PANTHER" id="PTHR43775:SF37">
    <property type="entry name" value="SI:DKEY-61P9.11"/>
    <property type="match status" value="1"/>
</dbReference>
<keyword evidence="7" id="KW-1185">Reference proteome</keyword>
<dbReference type="FunFam" id="3.40.47.10:FF:000019">
    <property type="entry name" value="Polyketide synthase type I"/>
    <property type="match status" value="1"/>
</dbReference>
<dbReference type="InterPro" id="IPR018201">
    <property type="entry name" value="Ketoacyl_synth_AS"/>
</dbReference>
<dbReference type="Gene3D" id="3.40.50.720">
    <property type="entry name" value="NAD(P)-binding Rossmann-like Domain"/>
    <property type="match status" value="1"/>
</dbReference>
<dbReference type="SUPFAM" id="SSF53901">
    <property type="entry name" value="Thiolase-like"/>
    <property type="match status" value="1"/>
</dbReference>
<dbReference type="GO" id="GO:0071770">
    <property type="term" value="P:DIM/DIP cell wall layer assembly"/>
    <property type="evidence" value="ECO:0007669"/>
    <property type="project" value="TreeGrafter"/>
</dbReference>
<dbReference type="InterPro" id="IPR057326">
    <property type="entry name" value="KR_dom"/>
</dbReference>
<dbReference type="Pfam" id="PF00109">
    <property type="entry name" value="ketoacyl-synt"/>
    <property type="match status" value="1"/>
</dbReference>
<name>A0A326U3N5_THEHA</name>
<dbReference type="InterPro" id="IPR014030">
    <property type="entry name" value="Ketoacyl_synth_N"/>
</dbReference>
<dbReference type="Pfam" id="PF02801">
    <property type="entry name" value="Ketoacyl-synt_C"/>
    <property type="match status" value="1"/>
</dbReference>
<dbReference type="Pfam" id="PF08659">
    <property type="entry name" value="KR"/>
    <property type="match status" value="1"/>
</dbReference>
<dbReference type="InterPro" id="IPR020841">
    <property type="entry name" value="PKS_Beta-ketoAc_synthase_dom"/>
</dbReference>
<evidence type="ECO:0000256" key="3">
    <source>
        <dbReference type="ARBA" id="ARBA00022679"/>
    </source>
</evidence>
<keyword evidence="2" id="KW-0597">Phosphoprotein</keyword>
<dbReference type="PANTHER" id="PTHR43775">
    <property type="entry name" value="FATTY ACID SYNTHASE"/>
    <property type="match status" value="1"/>
</dbReference>
<keyword evidence="1" id="KW-0596">Phosphopantetheine</keyword>
<dbReference type="Pfam" id="PF16197">
    <property type="entry name" value="KAsynt_C_assoc"/>
    <property type="match status" value="1"/>
</dbReference>
<dbReference type="Gene3D" id="1.10.1200.10">
    <property type="entry name" value="ACP-like"/>
    <property type="match status" value="1"/>
</dbReference>
<evidence type="ECO:0000259" key="4">
    <source>
        <dbReference type="PROSITE" id="PS50075"/>
    </source>
</evidence>
<dbReference type="InterPro" id="IPR013968">
    <property type="entry name" value="PKS_KR"/>
</dbReference>
<dbReference type="EMBL" id="QKUF01000016">
    <property type="protein sequence ID" value="PZW26080.1"/>
    <property type="molecule type" value="Genomic_DNA"/>
</dbReference>
<dbReference type="PROSITE" id="PS00606">
    <property type="entry name" value="KS3_1"/>
    <property type="match status" value="1"/>
</dbReference>
<dbReference type="InterPro" id="IPR036736">
    <property type="entry name" value="ACP-like_sf"/>
</dbReference>
<dbReference type="Proteomes" id="UP000248806">
    <property type="component" value="Unassembled WGS sequence"/>
</dbReference>
<organism evidence="6 7">
    <name type="scientific">Thermosporothrix hazakensis</name>
    <dbReference type="NCBI Taxonomy" id="644383"/>
    <lineage>
        <taxon>Bacteria</taxon>
        <taxon>Bacillati</taxon>
        <taxon>Chloroflexota</taxon>
        <taxon>Ktedonobacteria</taxon>
        <taxon>Ktedonobacterales</taxon>
        <taxon>Thermosporotrichaceae</taxon>
        <taxon>Thermosporothrix</taxon>
    </lineage>
</organism>
<dbReference type="SMART" id="SM00825">
    <property type="entry name" value="PKS_KS"/>
    <property type="match status" value="1"/>
</dbReference>
<dbReference type="InterPro" id="IPR014043">
    <property type="entry name" value="Acyl_transferase_dom"/>
</dbReference>
<dbReference type="PROSITE" id="PS50075">
    <property type="entry name" value="CARRIER"/>
    <property type="match status" value="1"/>
</dbReference>
<accession>A0A326U3N5</accession>
<dbReference type="SMART" id="SM00827">
    <property type="entry name" value="PKS_AT"/>
    <property type="match status" value="1"/>
</dbReference>
<dbReference type="GO" id="GO:0005886">
    <property type="term" value="C:plasma membrane"/>
    <property type="evidence" value="ECO:0007669"/>
    <property type="project" value="TreeGrafter"/>
</dbReference>
<keyword evidence="3 6" id="KW-0808">Transferase</keyword>
<dbReference type="SMART" id="SM00823">
    <property type="entry name" value="PKS_PP"/>
    <property type="match status" value="1"/>
</dbReference>
<dbReference type="PROSITE" id="PS52004">
    <property type="entry name" value="KS3_2"/>
    <property type="match status" value="1"/>
</dbReference>
<comment type="caution">
    <text evidence="6">The sequence shown here is derived from an EMBL/GenBank/DDBJ whole genome shotgun (WGS) entry which is preliminary data.</text>
</comment>
<dbReference type="Gene3D" id="3.40.366.10">
    <property type="entry name" value="Malonyl-Coenzyme A Acyl Carrier Protein, domain 2"/>
    <property type="match status" value="1"/>
</dbReference>
<dbReference type="InterPro" id="IPR050091">
    <property type="entry name" value="PKS_NRPS_Biosynth_Enz"/>
</dbReference>
<dbReference type="Pfam" id="PF00698">
    <property type="entry name" value="Acyl_transf_1"/>
    <property type="match status" value="1"/>
</dbReference>
<dbReference type="InterPro" id="IPR016039">
    <property type="entry name" value="Thiolase-like"/>
</dbReference>
<feature type="domain" description="Carrier" evidence="4">
    <location>
        <begin position="1425"/>
        <end position="1502"/>
    </location>
</feature>
<dbReference type="SUPFAM" id="SSF51735">
    <property type="entry name" value="NAD(P)-binding Rossmann-fold domains"/>
    <property type="match status" value="2"/>
</dbReference>
<dbReference type="InterPro" id="IPR036291">
    <property type="entry name" value="NAD(P)-bd_dom_sf"/>
</dbReference>